<dbReference type="Proteomes" id="UP001165122">
    <property type="component" value="Unassembled WGS sequence"/>
</dbReference>
<sequence length="204" mass="22740">MSTSLDRTASLKKKFDRSINAAEEWDNILISLSLTEGSAQKEVISGMGYARSAIVSSLKVGLVKVKKKFKKYEQQKRMVDEMDVRRVMVEYKILLERVNADYSAHTDDISLASLETLEDIAKKEGLDCCLRLMKEQRVVVKKSSTLRLTDEIEMVSNPLGKTLGSSADIEKKKKKDAEVIKEDTTDGPDLEKGATPKSGSIYTA</sequence>
<evidence type="ECO:0000313" key="2">
    <source>
        <dbReference type="EMBL" id="GMI11815.1"/>
    </source>
</evidence>
<evidence type="ECO:0000313" key="3">
    <source>
        <dbReference type="Proteomes" id="UP001165122"/>
    </source>
</evidence>
<accession>A0A9W7FGP9</accession>
<evidence type="ECO:0000256" key="1">
    <source>
        <dbReference type="SAM" id="MobiDB-lite"/>
    </source>
</evidence>
<keyword evidence="3" id="KW-1185">Reference proteome</keyword>
<feature type="region of interest" description="Disordered" evidence="1">
    <location>
        <begin position="163"/>
        <end position="204"/>
    </location>
</feature>
<proteinExistence type="predicted"/>
<reference evidence="3" key="1">
    <citation type="journal article" date="2023" name="Commun. Biol.">
        <title>Genome analysis of Parmales, the sister group of diatoms, reveals the evolutionary specialization of diatoms from phago-mixotrophs to photoautotrophs.</title>
        <authorList>
            <person name="Ban H."/>
            <person name="Sato S."/>
            <person name="Yoshikawa S."/>
            <person name="Yamada K."/>
            <person name="Nakamura Y."/>
            <person name="Ichinomiya M."/>
            <person name="Sato N."/>
            <person name="Blanc-Mathieu R."/>
            <person name="Endo H."/>
            <person name="Kuwata A."/>
            <person name="Ogata H."/>
        </authorList>
    </citation>
    <scope>NUCLEOTIDE SEQUENCE [LARGE SCALE GENOMIC DNA]</scope>
    <source>
        <strain evidence="3">NIES 3700</strain>
    </source>
</reference>
<gene>
    <name evidence="2" type="ORF">TrLO_g14751</name>
</gene>
<feature type="compositionally biased region" description="Basic and acidic residues" evidence="1">
    <location>
        <begin position="168"/>
        <end position="194"/>
    </location>
</feature>
<name>A0A9W7FGP9_9STRA</name>
<protein>
    <submittedName>
        <fullName evidence="2">Uncharacterized protein</fullName>
    </submittedName>
</protein>
<dbReference type="OrthoDB" id="10626713at2759"/>
<dbReference type="EMBL" id="BRXW01000167">
    <property type="protein sequence ID" value="GMI11815.1"/>
    <property type="molecule type" value="Genomic_DNA"/>
</dbReference>
<comment type="caution">
    <text evidence="2">The sequence shown here is derived from an EMBL/GenBank/DDBJ whole genome shotgun (WGS) entry which is preliminary data.</text>
</comment>
<dbReference type="AlphaFoldDB" id="A0A9W7FGP9"/>
<organism evidence="2 3">
    <name type="scientific">Triparma laevis f. longispina</name>
    <dbReference type="NCBI Taxonomy" id="1714387"/>
    <lineage>
        <taxon>Eukaryota</taxon>
        <taxon>Sar</taxon>
        <taxon>Stramenopiles</taxon>
        <taxon>Ochrophyta</taxon>
        <taxon>Bolidophyceae</taxon>
        <taxon>Parmales</taxon>
        <taxon>Triparmaceae</taxon>
        <taxon>Triparma</taxon>
    </lineage>
</organism>